<proteinExistence type="predicted"/>
<protein>
    <submittedName>
        <fullName evidence="1">Uncharacterized protein</fullName>
    </submittedName>
</protein>
<reference evidence="1 2" key="1">
    <citation type="submission" date="2018-10" db="EMBL/GenBank/DDBJ databases">
        <title>Isolation, diversity and antifungal activity of actinobacteria from wheat.</title>
        <authorList>
            <person name="Han C."/>
        </authorList>
    </citation>
    <scope>NUCLEOTIDE SEQUENCE [LARGE SCALE GENOMIC DNA]</scope>
    <source>
        <strain evidence="1 2">NEAU-YY642</strain>
    </source>
</reference>
<sequence length="105" mass="10930">MIVLTDTKLTGSVVARSAALCAALPSTVVPPRVPSARVESDARGVSREERTISAPEMAVVAAAAGVDAYAATANLAGAGHRIFGQRTKFHSMWALRGLDPWSDPT</sequence>
<gene>
    <name evidence="1" type="ORF">EBN88_25320</name>
</gene>
<keyword evidence="2" id="KW-1185">Reference proteome</keyword>
<evidence type="ECO:0000313" key="2">
    <source>
        <dbReference type="Proteomes" id="UP000278673"/>
    </source>
</evidence>
<accession>A0A3M2LBL8</accession>
<evidence type="ECO:0000313" key="1">
    <source>
        <dbReference type="EMBL" id="RMI32058.1"/>
    </source>
</evidence>
<comment type="caution">
    <text evidence="1">The sequence shown here is derived from an EMBL/GenBank/DDBJ whole genome shotgun (WGS) entry which is preliminary data.</text>
</comment>
<dbReference type="AlphaFoldDB" id="A0A3M2LBL8"/>
<name>A0A3M2LBL8_9ACTN</name>
<dbReference type="EMBL" id="RFFJ01000206">
    <property type="protein sequence ID" value="RMI32058.1"/>
    <property type="molecule type" value="Genomic_DNA"/>
</dbReference>
<dbReference type="Proteomes" id="UP000278673">
    <property type="component" value="Unassembled WGS sequence"/>
</dbReference>
<organism evidence="1 2">
    <name type="scientific">Streptomyces triticirhizae</name>
    <dbReference type="NCBI Taxonomy" id="2483353"/>
    <lineage>
        <taxon>Bacteria</taxon>
        <taxon>Bacillati</taxon>
        <taxon>Actinomycetota</taxon>
        <taxon>Actinomycetes</taxon>
        <taxon>Kitasatosporales</taxon>
        <taxon>Streptomycetaceae</taxon>
        <taxon>Streptomyces</taxon>
    </lineage>
</organism>
<dbReference type="RefSeq" id="WP_122399378.1">
    <property type="nucleotide sequence ID" value="NZ_RFFJ01000206.1"/>
</dbReference>